<evidence type="ECO:0000313" key="2">
    <source>
        <dbReference type="EMBL" id="AIK24639.1"/>
    </source>
</evidence>
<sequence>MSLSSSSLMDIYGNVRPLNWTADVERYMLSLSGLRRFLEYIPHSDRLTVLNWTRHMAANDIQIGALNAFRKKVCDIMYETKDKRINNELMKLYNELWSKSSSIYNITPCTTCEIYKRELSQRVRESNIRYETQFIDSRVPIYQFLTPNNVSVVLVQHGNDLPDLNFPRYVPLGQPRHKIAYYSDSRMIGQFLRID</sequence>
<organism evidence="2">
    <name type="scientific">Tenuivirus oryzabrevis</name>
    <dbReference type="NCBI Taxonomy" id="3052762"/>
    <lineage>
        <taxon>Viruses</taxon>
        <taxon>Riboviria</taxon>
        <taxon>Orthornavirae</taxon>
        <taxon>Negarnaviricota</taxon>
        <taxon>Polyploviricotina</taxon>
        <taxon>Bunyaviricetes</taxon>
        <taxon>Hareavirales</taxon>
        <taxon>Phenuiviridae</taxon>
        <taxon>Tenuivirus</taxon>
    </lineage>
</organism>
<dbReference type="Pfam" id="PF25219">
    <property type="entry name" value="Znf_Tenuivirus"/>
    <property type="match status" value="1"/>
</dbReference>
<dbReference type="InterPro" id="IPR057381">
    <property type="entry name" value="Znf_Tenuivirus"/>
</dbReference>
<proteinExistence type="predicted"/>
<dbReference type="EMBL" id="KF438719">
    <property type="protein sequence ID" value="AIK24639.1"/>
    <property type="molecule type" value="Genomic_RNA"/>
</dbReference>
<protein>
    <submittedName>
        <fullName evidence="2">p3</fullName>
    </submittedName>
</protein>
<gene>
    <name evidence="2" type="primary">P3</name>
</gene>
<reference evidence="2" key="1">
    <citation type="submission" date="2013-07" db="EMBL/GenBank/DDBJ databases">
        <title>Molecular analyses of Rice grassy stunt virus populations during pre- and post-2006 epidemics revealed insights of virus reemergence and spread in Southeast Asia.</title>
        <authorList>
            <person name="Jonson G.B."/>
            <person name="Villegas J.M."/>
            <person name="Kim K.-H."/>
            <person name="Choi H.-S."/>
            <person name="Choi I.-R."/>
        </authorList>
    </citation>
    <scope>NUCLEOTIDE SEQUENCE</scope>
    <source>
        <strain evidence="2">LA110</strain>
    </source>
</reference>
<accession>A0A0R5NCT7</accession>
<name>A0A0R5NCT7_9VIRU</name>
<evidence type="ECO:0000259" key="1">
    <source>
        <dbReference type="Pfam" id="PF25219"/>
    </source>
</evidence>
<feature type="domain" description="Zinc finger Tenuivirus" evidence="1">
    <location>
        <begin position="109"/>
        <end position="181"/>
    </location>
</feature>